<feature type="region of interest" description="Disordered" evidence="9">
    <location>
        <begin position="1085"/>
        <end position="1119"/>
    </location>
</feature>
<reference evidence="13" key="2">
    <citation type="submission" date="2020-05" db="UniProtKB">
        <authorList>
            <consortium name="EnsemblMetazoa"/>
        </authorList>
    </citation>
    <scope>IDENTIFICATION</scope>
    <source>
        <strain evidence="13">MINIMUS1</strain>
    </source>
</reference>
<dbReference type="VEuPathDB" id="VectorBase:AMIN001151"/>
<dbReference type="InterPro" id="IPR003961">
    <property type="entry name" value="FN3_dom"/>
</dbReference>
<dbReference type="PANTHER" id="PTHR44170:SF52">
    <property type="entry name" value="PROTEIN SAX-3"/>
    <property type="match status" value="1"/>
</dbReference>
<evidence type="ECO:0000256" key="7">
    <source>
        <dbReference type="ARBA" id="ARBA00023157"/>
    </source>
</evidence>
<keyword evidence="3" id="KW-0732">Signal</keyword>
<evidence type="ECO:0000256" key="4">
    <source>
        <dbReference type="ARBA" id="ARBA00022737"/>
    </source>
</evidence>
<keyword evidence="7" id="KW-1015">Disulfide bond</keyword>
<dbReference type="EnsemblMetazoa" id="AMIN001151-RA">
    <property type="protein sequence ID" value="AMIN001151-PA"/>
    <property type="gene ID" value="AMIN001151"/>
</dbReference>
<keyword evidence="4" id="KW-0677">Repeat</keyword>
<feature type="domain" description="Ig-like" evidence="11">
    <location>
        <begin position="432"/>
        <end position="519"/>
    </location>
</feature>
<evidence type="ECO:0000259" key="12">
    <source>
        <dbReference type="PROSITE" id="PS50853"/>
    </source>
</evidence>
<dbReference type="CDD" id="cd00063">
    <property type="entry name" value="FN3"/>
    <property type="match status" value="3"/>
</dbReference>
<dbReference type="InterPro" id="IPR003599">
    <property type="entry name" value="Ig_sub"/>
</dbReference>
<dbReference type="InterPro" id="IPR013783">
    <property type="entry name" value="Ig-like_fold"/>
</dbReference>
<dbReference type="PROSITE" id="PS50835">
    <property type="entry name" value="IG_LIKE"/>
    <property type="match status" value="5"/>
</dbReference>
<evidence type="ECO:0000313" key="13">
    <source>
        <dbReference type="EnsemblMetazoa" id="AMIN001151-PA"/>
    </source>
</evidence>
<dbReference type="SUPFAM" id="SSF48726">
    <property type="entry name" value="Immunoglobulin"/>
    <property type="match status" value="5"/>
</dbReference>
<feature type="compositionally biased region" description="Pro residues" evidence="9">
    <location>
        <begin position="1322"/>
        <end position="1331"/>
    </location>
</feature>
<keyword evidence="8" id="KW-0393">Immunoglobulin domain</keyword>
<dbReference type="PANTHER" id="PTHR44170">
    <property type="entry name" value="PROTEIN SIDEKICK"/>
    <property type="match status" value="1"/>
</dbReference>
<feature type="transmembrane region" description="Helical" evidence="10">
    <location>
        <begin position="880"/>
        <end position="902"/>
    </location>
</feature>
<dbReference type="InterPro" id="IPR013098">
    <property type="entry name" value="Ig_I-set"/>
</dbReference>
<dbReference type="GO" id="GO:0030424">
    <property type="term" value="C:axon"/>
    <property type="evidence" value="ECO:0007669"/>
    <property type="project" value="TreeGrafter"/>
</dbReference>
<dbReference type="Pfam" id="PF00041">
    <property type="entry name" value="fn3"/>
    <property type="match status" value="2"/>
</dbReference>
<feature type="compositionally biased region" description="Polar residues" evidence="9">
    <location>
        <begin position="1347"/>
        <end position="1356"/>
    </location>
</feature>
<feature type="compositionally biased region" description="Gly residues" evidence="9">
    <location>
        <begin position="1203"/>
        <end position="1212"/>
    </location>
</feature>
<feature type="domain" description="Ig-like" evidence="11">
    <location>
        <begin position="328"/>
        <end position="423"/>
    </location>
</feature>
<accession>A0A182VSW1</accession>
<dbReference type="InterPro" id="IPR036179">
    <property type="entry name" value="Ig-like_dom_sf"/>
</dbReference>
<dbReference type="Proteomes" id="UP000075920">
    <property type="component" value="Unassembled WGS sequence"/>
</dbReference>
<dbReference type="FunFam" id="2.60.40.10:FF:000032">
    <property type="entry name" value="palladin isoform X1"/>
    <property type="match status" value="1"/>
</dbReference>
<evidence type="ECO:0008006" key="15">
    <source>
        <dbReference type="Google" id="ProtNLM"/>
    </source>
</evidence>
<evidence type="ECO:0000259" key="11">
    <source>
        <dbReference type="PROSITE" id="PS50835"/>
    </source>
</evidence>
<feature type="compositionally biased region" description="Low complexity" evidence="9">
    <location>
        <begin position="1085"/>
        <end position="1094"/>
    </location>
</feature>
<dbReference type="FunFam" id="2.60.40.10:FF:000053">
    <property type="entry name" value="Roundabout guidance receptor 1"/>
    <property type="match status" value="1"/>
</dbReference>
<evidence type="ECO:0000256" key="6">
    <source>
        <dbReference type="ARBA" id="ARBA00023136"/>
    </source>
</evidence>
<evidence type="ECO:0000256" key="5">
    <source>
        <dbReference type="ARBA" id="ARBA00022989"/>
    </source>
</evidence>
<evidence type="ECO:0000256" key="3">
    <source>
        <dbReference type="ARBA" id="ARBA00022729"/>
    </source>
</evidence>
<evidence type="ECO:0000256" key="10">
    <source>
        <dbReference type="SAM" id="Phobius"/>
    </source>
</evidence>
<feature type="domain" description="Ig-like" evidence="11">
    <location>
        <begin position="237"/>
        <end position="323"/>
    </location>
</feature>
<feature type="domain" description="Fibronectin type-III" evidence="12">
    <location>
        <begin position="657"/>
        <end position="751"/>
    </location>
</feature>
<dbReference type="SMART" id="SM00409">
    <property type="entry name" value="IG"/>
    <property type="match status" value="5"/>
</dbReference>
<dbReference type="FunFam" id="2.60.40.10:FF:001603">
    <property type="entry name" value="Roundabout 2"/>
    <property type="match status" value="1"/>
</dbReference>
<dbReference type="Pfam" id="PF13927">
    <property type="entry name" value="Ig_3"/>
    <property type="match status" value="2"/>
</dbReference>
<feature type="domain" description="Fibronectin type-III" evidence="12">
    <location>
        <begin position="756"/>
        <end position="854"/>
    </location>
</feature>
<dbReference type="InterPro" id="IPR007110">
    <property type="entry name" value="Ig-like_dom"/>
</dbReference>
<dbReference type="Gene3D" id="2.60.40.10">
    <property type="entry name" value="Immunoglobulins"/>
    <property type="match status" value="8"/>
</dbReference>
<evidence type="ECO:0000256" key="2">
    <source>
        <dbReference type="ARBA" id="ARBA00022692"/>
    </source>
</evidence>
<keyword evidence="5 10" id="KW-1133">Transmembrane helix</keyword>
<dbReference type="GO" id="GO:0007411">
    <property type="term" value="P:axon guidance"/>
    <property type="evidence" value="ECO:0007669"/>
    <property type="project" value="TreeGrafter"/>
</dbReference>
<dbReference type="SUPFAM" id="SSF49265">
    <property type="entry name" value="Fibronectin type III"/>
    <property type="match status" value="2"/>
</dbReference>
<feature type="region of interest" description="Disordered" evidence="9">
    <location>
        <begin position="1290"/>
        <end position="1387"/>
    </location>
</feature>
<dbReference type="SMART" id="SM00060">
    <property type="entry name" value="FN3"/>
    <property type="match status" value="3"/>
</dbReference>
<evidence type="ECO:0000256" key="8">
    <source>
        <dbReference type="ARBA" id="ARBA00023319"/>
    </source>
</evidence>
<dbReference type="FunFam" id="2.60.40.10:FF:000026">
    <property type="entry name" value="roundabout homolog 2 isoform X1"/>
    <property type="match status" value="1"/>
</dbReference>
<feature type="region of interest" description="Disordered" evidence="9">
    <location>
        <begin position="1194"/>
        <end position="1219"/>
    </location>
</feature>
<feature type="compositionally biased region" description="Low complexity" evidence="9">
    <location>
        <begin position="1291"/>
        <end position="1306"/>
    </location>
</feature>
<sequence>MCLGDRTSCQPTANEKEKTFFLRGAKRDFMPKDFFVSQLLALQNPRITEHPIDTTVPRHEPATLNCKAEGIPQPTIQWYKDGAPLKILQGSHRIALPAGGLFFLKVVNSRRESDAGVYWCEARNENGIARSRNATLQVAVLREEFRLEPQHTRVAQGETVLLECGPPKGIPEPTLSWRKNGQKLEVESSKRIRIVDGGNLAIQDVRQTDEGQYQCIAKNLVGVRESATAFLKVHVKPFLVRGPHDQTVVEGASVTFQCRVGGDPMPDVLWRRSASGGNMPLDRVHILEDRSLRLENVILDDEGEYSCEADNAVGAISATGTLTVHAPPHLSIRPVPQVVEAPHDVSFECKSEGRPKPTTFWSVEGNRTLIFPGTSFDRFETTYTQESLTVLTLAQTTKSDNGLVIVCSAVNSVGSISVRARLMVASQDDRPPPIIILGPTNQTLPAKSTVSLVCNAVGNPNPFISWYLDGNPVVPSERINVTENGTLLLRELEKSSDQGLYTCVASSRSGKSTWSAYLRVESPTNPNVNFYRAPEPSEFPSAPGKPQIVNINNSSITISWLPSIKSGASDINGYLIEVFSSDTAKGWTTVPYRISSTSYNYSPVSPNVSYIFIVRAENNQGLGIPSLMSDPVTIGREFNHGEDINLSEAQATLSSGQVVNLLEANATDATSVRLVWEIVNGQYVEGFYIYSRKINSNGTYRTLTVLHGGGASACTINGLEKFTEYEFFLVPFFKTIQGRPSNSRSTCTLEDVPTAPPINLEAVLLNTSAVYLKWDPPSNHTIHGKLKHFHIIIRGYDVHNISKVLTNMTVDGDAPKLLLANLSAGVTYSVSIAASTKVGIGPYSIPSILRLDPHTRRLDHGYTRYPINHDYSHDILTQTWFIILLGSIIAIIVFLFGAIIIFRRIQFMKHSSLNNMHGNHAIGTVRKFPTLPLNPNGVWIDPGGGVWRQATDITKEVITDYAQVSAAPTLPLPDYERLSPLNMPDYAEVAGCSSFKNDLGQSDPCYDNYGAYASTTLVGRSVQLYAQNQFDGKNVYSAPTLATATAAPGGCHYNNFINQQHQQRHQQQLQAQYGLHGPQQMHAQIQSQPHQQQIGVHDKRERDANGRPVGGGGGGGSMKSQKMNIIENRMADMLNNLNQCSSTGPAASYSAGGGMGSSYGGSTVSNLNSGSHCSLLPAGQPMAASSTLTMDAMNGLSGSVPTGNGGAGGVPGGSSSVPHTPLFGTIKRTTKYNKIGYNKDNKLNFGDNGRSVEQPLFVKSKYDGTWSSVPSSVSTAASATSINMINNSPYQQQQQQQQHHLLPHHPNTNGGHQQQPLTATAGPPPPPPPQPSATQQAPSVVHHFPSTHHQPVSISSFHGGKESSRSPSRVSPTRHGMQTNNLDNHPIQECNNGSNTITNGQETSAGFIGNAHHPLQHPNYLTGTTKTDNV</sequence>
<dbReference type="SMART" id="SM00408">
    <property type="entry name" value="IGc2"/>
    <property type="match status" value="4"/>
</dbReference>
<feature type="compositionally biased region" description="Basic and acidic residues" evidence="9">
    <location>
        <begin position="1096"/>
        <end position="1105"/>
    </location>
</feature>
<dbReference type="FunFam" id="2.60.40.10:FF:000008">
    <property type="entry name" value="roundabout homolog 2 isoform X2"/>
    <property type="match status" value="1"/>
</dbReference>
<dbReference type="InterPro" id="IPR036116">
    <property type="entry name" value="FN3_sf"/>
</dbReference>
<name>A0A182VSW1_9DIPT</name>
<proteinExistence type="predicted"/>
<dbReference type="FunFam" id="2.60.40.10:FF:000948">
    <property type="entry name" value="Roundabout 1"/>
    <property type="match status" value="1"/>
</dbReference>
<keyword evidence="6 10" id="KW-0472">Membrane</keyword>
<reference evidence="14" key="1">
    <citation type="submission" date="2013-03" db="EMBL/GenBank/DDBJ databases">
        <title>The Genome Sequence of Anopheles minimus MINIMUS1.</title>
        <authorList>
            <consortium name="The Broad Institute Genomics Platform"/>
            <person name="Neafsey D.E."/>
            <person name="Walton C."/>
            <person name="Walker B."/>
            <person name="Young S.K."/>
            <person name="Zeng Q."/>
            <person name="Gargeya S."/>
            <person name="Fitzgerald M."/>
            <person name="Haas B."/>
            <person name="Abouelleil A."/>
            <person name="Allen A.W."/>
            <person name="Alvarado L."/>
            <person name="Arachchi H.M."/>
            <person name="Berlin A.M."/>
            <person name="Chapman S.B."/>
            <person name="Gainer-Dewar J."/>
            <person name="Goldberg J."/>
            <person name="Griggs A."/>
            <person name="Gujja S."/>
            <person name="Hansen M."/>
            <person name="Howarth C."/>
            <person name="Imamovic A."/>
            <person name="Ireland A."/>
            <person name="Larimer J."/>
            <person name="McCowan C."/>
            <person name="Murphy C."/>
            <person name="Pearson M."/>
            <person name="Poon T.W."/>
            <person name="Priest M."/>
            <person name="Roberts A."/>
            <person name="Saif S."/>
            <person name="Shea T."/>
            <person name="Sisk P."/>
            <person name="Sykes S."/>
            <person name="Wortman J."/>
            <person name="Nusbaum C."/>
            <person name="Birren B."/>
        </authorList>
    </citation>
    <scope>NUCLEOTIDE SEQUENCE [LARGE SCALE GENOMIC DNA]</scope>
    <source>
        <strain evidence="14">MINIMUS1</strain>
    </source>
</reference>
<comment type="subcellular location">
    <subcellularLocation>
        <location evidence="1">Membrane</location>
        <topology evidence="1">Single-pass membrane protein</topology>
    </subcellularLocation>
</comment>
<feature type="compositionally biased region" description="Polar residues" evidence="9">
    <location>
        <begin position="1376"/>
        <end position="1387"/>
    </location>
</feature>
<evidence type="ECO:0000256" key="9">
    <source>
        <dbReference type="SAM" id="MobiDB-lite"/>
    </source>
</evidence>
<dbReference type="PROSITE" id="PS50853">
    <property type="entry name" value="FN3"/>
    <property type="match status" value="3"/>
</dbReference>
<evidence type="ECO:0000256" key="1">
    <source>
        <dbReference type="ARBA" id="ARBA00004167"/>
    </source>
</evidence>
<keyword evidence="14" id="KW-1185">Reference proteome</keyword>
<dbReference type="Pfam" id="PF07679">
    <property type="entry name" value="I-set"/>
    <property type="match status" value="3"/>
</dbReference>
<feature type="domain" description="Ig-like" evidence="11">
    <location>
        <begin position="45"/>
        <end position="137"/>
    </location>
</feature>
<organism evidence="13 14">
    <name type="scientific">Anopheles minimus</name>
    <dbReference type="NCBI Taxonomy" id="112268"/>
    <lineage>
        <taxon>Eukaryota</taxon>
        <taxon>Metazoa</taxon>
        <taxon>Ecdysozoa</taxon>
        <taxon>Arthropoda</taxon>
        <taxon>Hexapoda</taxon>
        <taxon>Insecta</taxon>
        <taxon>Pterygota</taxon>
        <taxon>Neoptera</taxon>
        <taxon>Endopterygota</taxon>
        <taxon>Diptera</taxon>
        <taxon>Nematocera</taxon>
        <taxon>Culicoidea</taxon>
        <taxon>Culicidae</taxon>
        <taxon>Anophelinae</taxon>
        <taxon>Anopheles</taxon>
    </lineage>
</organism>
<dbReference type="GO" id="GO:0005886">
    <property type="term" value="C:plasma membrane"/>
    <property type="evidence" value="ECO:0007669"/>
    <property type="project" value="TreeGrafter"/>
</dbReference>
<feature type="compositionally biased region" description="Gly residues" evidence="9">
    <location>
        <begin position="1108"/>
        <end position="1117"/>
    </location>
</feature>
<dbReference type="InterPro" id="IPR003598">
    <property type="entry name" value="Ig_sub2"/>
</dbReference>
<feature type="domain" description="Fibronectin type-III" evidence="12">
    <location>
        <begin position="542"/>
        <end position="637"/>
    </location>
</feature>
<evidence type="ECO:0000313" key="14">
    <source>
        <dbReference type="Proteomes" id="UP000075920"/>
    </source>
</evidence>
<dbReference type="GO" id="GO:0098609">
    <property type="term" value="P:cell-cell adhesion"/>
    <property type="evidence" value="ECO:0007669"/>
    <property type="project" value="TreeGrafter"/>
</dbReference>
<dbReference type="FunFam" id="2.60.40.10:FF:001167">
    <property type="entry name" value="Roundabout 2, isoform B"/>
    <property type="match status" value="1"/>
</dbReference>
<feature type="domain" description="Ig-like" evidence="11">
    <location>
        <begin position="143"/>
        <end position="232"/>
    </location>
</feature>
<dbReference type="STRING" id="112268.A0A182VSW1"/>
<protein>
    <recommendedName>
        <fullName evidence="15">Roundabout</fullName>
    </recommendedName>
</protein>
<keyword evidence="2 10" id="KW-0812">Transmembrane</keyword>